<evidence type="ECO:0000313" key="3">
    <source>
        <dbReference type="Proteomes" id="UP000236584"/>
    </source>
</evidence>
<gene>
    <name evidence="2" type="ORF">C2R22_08950</name>
</gene>
<dbReference type="Proteomes" id="UP000236584">
    <property type="component" value="Chromosome"/>
</dbReference>
<accession>A0A2I8VIL9</accession>
<organism evidence="2 3">
    <name type="scientific">Salinigranum rubrum</name>
    <dbReference type="NCBI Taxonomy" id="755307"/>
    <lineage>
        <taxon>Archaea</taxon>
        <taxon>Methanobacteriati</taxon>
        <taxon>Methanobacteriota</taxon>
        <taxon>Stenosarchaea group</taxon>
        <taxon>Halobacteria</taxon>
        <taxon>Halobacteriales</taxon>
        <taxon>Haloferacaceae</taxon>
        <taxon>Salinigranum</taxon>
    </lineage>
</organism>
<protein>
    <submittedName>
        <fullName evidence="2">Uncharacterized protein</fullName>
    </submittedName>
</protein>
<dbReference type="InterPro" id="IPR018357">
    <property type="entry name" value="Hexapep_transf_CS"/>
</dbReference>
<evidence type="ECO:0000256" key="1">
    <source>
        <dbReference type="SAM" id="MobiDB-lite"/>
    </source>
</evidence>
<dbReference type="KEGG" id="srub:C2R22_08950"/>
<sequence>MGVGVGVGVAVGSGVGVGVGVGVAVGSGVGVAVGFGVGVGVGVGSGVGSGVGVGVGVGVAVGSGVEVGVGVGVAGPVPDTESSYPPVGLSLVRWTKYVPVLGTGSRPMDTGFLFGTCTSSSCVPSGPYSPKRAFARLPSRTSVRSSDPSALSSTAYQSLSPAASVPLTEEPSETASALACDPFGSDSWTTAAAAANDEPTRALGSATCPRRIGAPP</sequence>
<dbReference type="AlphaFoldDB" id="A0A2I8VIL9"/>
<keyword evidence="3" id="KW-1185">Reference proteome</keyword>
<dbReference type="GO" id="GO:0016740">
    <property type="term" value="F:transferase activity"/>
    <property type="evidence" value="ECO:0007669"/>
    <property type="project" value="InterPro"/>
</dbReference>
<feature type="region of interest" description="Disordered" evidence="1">
    <location>
        <begin position="195"/>
        <end position="216"/>
    </location>
</feature>
<dbReference type="PROSITE" id="PS00101">
    <property type="entry name" value="HEXAPEP_TRANSFERASES"/>
    <property type="match status" value="1"/>
</dbReference>
<dbReference type="EMBL" id="CP026309">
    <property type="protein sequence ID" value="AUV81760.1"/>
    <property type="molecule type" value="Genomic_DNA"/>
</dbReference>
<reference evidence="2 3" key="1">
    <citation type="submission" date="2018-01" db="EMBL/GenBank/DDBJ databases">
        <title>Complete genome sequence of Salinigranum rubrum GX10T, an extremely halophilic archaeon isolated from a marine solar saltern.</title>
        <authorList>
            <person name="Han S."/>
        </authorList>
    </citation>
    <scope>NUCLEOTIDE SEQUENCE [LARGE SCALE GENOMIC DNA]</scope>
    <source>
        <strain evidence="2 3">GX10</strain>
    </source>
</reference>
<evidence type="ECO:0000313" key="2">
    <source>
        <dbReference type="EMBL" id="AUV81760.1"/>
    </source>
</evidence>
<proteinExistence type="predicted"/>
<feature type="region of interest" description="Disordered" evidence="1">
    <location>
        <begin position="162"/>
        <end position="181"/>
    </location>
</feature>
<name>A0A2I8VIL9_9EURY</name>